<dbReference type="InterPro" id="IPR003000">
    <property type="entry name" value="Sirtuin"/>
</dbReference>
<evidence type="ECO:0000256" key="1">
    <source>
        <dbReference type="ARBA" id="ARBA00012928"/>
    </source>
</evidence>
<dbReference type="Proteomes" id="UP000198976">
    <property type="component" value="Chromosome I"/>
</dbReference>
<evidence type="ECO:0000256" key="2">
    <source>
        <dbReference type="ARBA" id="ARBA00022679"/>
    </source>
</evidence>
<keyword evidence="7" id="KW-1185">Reference proteome</keyword>
<reference evidence="6 7" key="1">
    <citation type="submission" date="2016-10" db="EMBL/GenBank/DDBJ databases">
        <authorList>
            <person name="Varghese N."/>
            <person name="Submissions S."/>
        </authorList>
    </citation>
    <scope>NUCLEOTIDE SEQUENCE [LARGE SCALE GENOMIC DNA]</scope>
    <source>
        <strain evidence="6 7">DSM 9169</strain>
    </source>
</reference>
<accession>A0ABY0VBM6</accession>
<organism evidence="6 7">
    <name type="scientific">Schaalia radingae</name>
    <dbReference type="NCBI Taxonomy" id="131110"/>
    <lineage>
        <taxon>Bacteria</taxon>
        <taxon>Bacillati</taxon>
        <taxon>Actinomycetota</taxon>
        <taxon>Actinomycetes</taxon>
        <taxon>Actinomycetales</taxon>
        <taxon>Actinomycetaceae</taxon>
        <taxon>Schaalia</taxon>
    </lineage>
</organism>
<protein>
    <recommendedName>
        <fullName evidence="1">protein acetyllysine N-acetyltransferase</fullName>
        <ecNumber evidence="1">2.3.1.286</ecNumber>
    </recommendedName>
</protein>
<dbReference type="SUPFAM" id="SSF52467">
    <property type="entry name" value="DHS-like NAD/FAD-binding domain"/>
    <property type="match status" value="1"/>
</dbReference>
<feature type="binding site" evidence="4">
    <location>
        <position position="133"/>
    </location>
    <ligand>
        <name>Zn(2+)</name>
        <dbReference type="ChEBI" id="CHEBI:29105"/>
    </ligand>
</feature>
<keyword evidence="4" id="KW-0479">Metal-binding</keyword>
<evidence type="ECO:0000313" key="7">
    <source>
        <dbReference type="Proteomes" id="UP000198976"/>
    </source>
</evidence>
<dbReference type="EC" id="2.3.1.286" evidence="1"/>
<keyword evidence="2" id="KW-0808">Transferase</keyword>
<dbReference type="InterPro" id="IPR026591">
    <property type="entry name" value="Sirtuin_cat_small_dom_sf"/>
</dbReference>
<proteinExistence type="predicted"/>
<dbReference type="RefSeq" id="WP_092648900.1">
    <property type="nucleotide sequence ID" value="NZ_LT629792.1"/>
</dbReference>
<keyword evidence="4" id="KW-0862">Zinc</keyword>
<dbReference type="EMBL" id="LT629792">
    <property type="protein sequence ID" value="SDU06126.1"/>
    <property type="molecule type" value="Genomic_DNA"/>
</dbReference>
<feature type="active site" description="Proton acceptor" evidence="4">
    <location>
        <position position="122"/>
    </location>
</feature>
<dbReference type="CDD" id="cd01407">
    <property type="entry name" value="SIR2-fam"/>
    <property type="match status" value="1"/>
</dbReference>
<dbReference type="PROSITE" id="PS50305">
    <property type="entry name" value="SIRTUIN"/>
    <property type="match status" value="1"/>
</dbReference>
<name>A0ABY0VBM6_9ACTO</name>
<dbReference type="Pfam" id="PF02146">
    <property type="entry name" value="SIR2"/>
    <property type="match status" value="1"/>
</dbReference>
<evidence type="ECO:0000259" key="5">
    <source>
        <dbReference type="PROSITE" id="PS50305"/>
    </source>
</evidence>
<evidence type="ECO:0000256" key="4">
    <source>
        <dbReference type="PROSITE-ProRule" id="PRU00236"/>
    </source>
</evidence>
<feature type="domain" description="Deacetylase sirtuin-type" evidence="5">
    <location>
        <begin position="1"/>
        <end position="282"/>
    </location>
</feature>
<sequence length="282" mass="30106">MPRSSSSLPHLDELVELCAGKRLAALTGAGMSTDSGLPDYRGTGSSGTPTVDIDLFLSDPKWQRWVWERNQVTWRALQDLPATRGHEALARMERAGILHGVATQNVDGLDEKAGIHQLALLHGSFLTVDCMQCAARYPREWLDGELRAANPNLVDDPDPTHVAILAQVDPEGATASAITLVPCPQCGGILKPNVVFFGEMLPSDQMDKGLTFAAQCDVLLVVGTSVKVSTAVWIAHQAISSGADLIVINRGPCDLDHHSAVRLRIDGSASDYLEALADALGA</sequence>
<dbReference type="Gene3D" id="3.30.1600.10">
    <property type="entry name" value="SIR2/SIRT2 'Small Domain"/>
    <property type="match status" value="1"/>
</dbReference>
<keyword evidence="3" id="KW-0520">NAD</keyword>
<dbReference type="InterPro" id="IPR050134">
    <property type="entry name" value="NAD-dep_sirtuin_deacylases"/>
</dbReference>
<feature type="binding site" evidence="4">
    <location>
        <position position="130"/>
    </location>
    <ligand>
        <name>Zn(2+)</name>
        <dbReference type="ChEBI" id="CHEBI:29105"/>
    </ligand>
</feature>
<feature type="binding site" evidence="4">
    <location>
        <position position="183"/>
    </location>
    <ligand>
        <name>Zn(2+)</name>
        <dbReference type="ChEBI" id="CHEBI:29105"/>
    </ligand>
</feature>
<evidence type="ECO:0000313" key="6">
    <source>
        <dbReference type="EMBL" id="SDU06126.1"/>
    </source>
</evidence>
<dbReference type="PANTHER" id="PTHR11085">
    <property type="entry name" value="NAD-DEPENDENT PROTEIN DEACYLASE SIRTUIN-5, MITOCHONDRIAL-RELATED"/>
    <property type="match status" value="1"/>
</dbReference>
<gene>
    <name evidence="6" type="ORF">SAMN04489714_1928</name>
</gene>
<dbReference type="InterPro" id="IPR029035">
    <property type="entry name" value="DHS-like_NAD/FAD-binding_dom"/>
</dbReference>
<dbReference type="InterPro" id="IPR026590">
    <property type="entry name" value="Ssirtuin_cat_dom"/>
</dbReference>
<evidence type="ECO:0000256" key="3">
    <source>
        <dbReference type="ARBA" id="ARBA00023027"/>
    </source>
</evidence>
<feature type="binding site" evidence="4">
    <location>
        <position position="186"/>
    </location>
    <ligand>
        <name>Zn(2+)</name>
        <dbReference type="ChEBI" id="CHEBI:29105"/>
    </ligand>
</feature>
<dbReference type="Gene3D" id="3.40.50.1220">
    <property type="entry name" value="TPP-binding domain"/>
    <property type="match status" value="1"/>
</dbReference>
<dbReference type="PANTHER" id="PTHR11085:SF10">
    <property type="entry name" value="NAD-DEPENDENT PROTEIN DEACYLASE SIRTUIN-5, MITOCHONDRIAL-RELATED"/>
    <property type="match status" value="1"/>
</dbReference>